<proteinExistence type="predicted"/>
<reference evidence="1 2" key="1">
    <citation type="journal article" date="2024" name="BMC Biol.">
        <title>Comparative genomics of Ascetosporea gives new insight into the evolutionary basis for animal parasitism in Rhizaria.</title>
        <authorList>
            <person name="Hiltunen Thoren M."/>
            <person name="Onut-Brannstrom I."/>
            <person name="Alfjorden A."/>
            <person name="Peckova H."/>
            <person name="Swords F."/>
            <person name="Hooper C."/>
            <person name="Holzer A.S."/>
            <person name="Bass D."/>
            <person name="Burki F."/>
        </authorList>
    </citation>
    <scope>NUCLEOTIDE SEQUENCE [LARGE SCALE GENOMIC DNA]</scope>
    <source>
        <strain evidence="1">20-A016</strain>
    </source>
</reference>
<gene>
    <name evidence="1" type="ORF">MHBO_004456</name>
</gene>
<evidence type="ECO:0000313" key="2">
    <source>
        <dbReference type="Proteomes" id="UP001439008"/>
    </source>
</evidence>
<comment type="caution">
    <text evidence="1">The sequence shown here is derived from an EMBL/GenBank/DDBJ whole genome shotgun (WGS) entry which is preliminary data.</text>
</comment>
<sequence length="87" mass="10634">MRIEHNSDFIINLAEISKNGQKDKLFNKIVKNMEESFYYPHFRTNFIKYIKSIEMSEKNIKNLHNEMKELYIFYCYNDKLNSLIIVF</sequence>
<organism evidence="1 2">
    <name type="scientific">Bonamia ostreae</name>
    <dbReference type="NCBI Taxonomy" id="126728"/>
    <lineage>
        <taxon>Eukaryota</taxon>
        <taxon>Sar</taxon>
        <taxon>Rhizaria</taxon>
        <taxon>Endomyxa</taxon>
        <taxon>Ascetosporea</taxon>
        <taxon>Haplosporida</taxon>
        <taxon>Bonamia</taxon>
    </lineage>
</organism>
<evidence type="ECO:0000313" key="1">
    <source>
        <dbReference type="EMBL" id="MES1922927.1"/>
    </source>
</evidence>
<dbReference type="Proteomes" id="UP001439008">
    <property type="component" value="Unassembled WGS sequence"/>
</dbReference>
<protein>
    <submittedName>
        <fullName evidence="1">Uncharacterized protein</fullName>
    </submittedName>
</protein>
<dbReference type="EMBL" id="JBDODL010004061">
    <property type="protein sequence ID" value="MES1922927.1"/>
    <property type="molecule type" value="Genomic_DNA"/>
</dbReference>
<name>A0ABV2AU69_9EUKA</name>
<accession>A0ABV2AU69</accession>
<keyword evidence="2" id="KW-1185">Reference proteome</keyword>